<keyword evidence="7" id="KW-1185">Reference proteome</keyword>
<evidence type="ECO:0000256" key="3">
    <source>
        <dbReference type="PIRSR" id="PIRSR606225-1"/>
    </source>
</evidence>
<dbReference type="GO" id="GO:0000455">
    <property type="term" value="P:enzyme-directed rRNA pseudouridine synthesis"/>
    <property type="evidence" value="ECO:0007669"/>
    <property type="project" value="TreeGrafter"/>
</dbReference>
<evidence type="ECO:0000256" key="1">
    <source>
        <dbReference type="ARBA" id="ARBA00023235"/>
    </source>
</evidence>
<evidence type="ECO:0000313" key="7">
    <source>
        <dbReference type="Proteomes" id="UP001217417"/>
    </source>
</evidence>
<evidence type="ECO:0000313" key="6">
    <source>
        <dbReference type="EMBL" id="KAJ8097347.1"/>
    </source>
</evidence>
<sequence length="433" mass="49015">MDDTRQQALTPLPFFASHVRQYDNGGFRVRRQVLDARQSTLADVLGETSGAAEDESFNVVTIHDEVAQGAKYVVADGLRKVPPYYFTYLTYCKERWRDRNILDIFVTEFRDRDEEYYKLALASGLVTINSKLAGLETIVRNGDRISHRIHRHEPPVPAKSIEIVFQDEDIIAIDKPSGIPVHPTGRYRFNTITEIMKHEMGLIVHPCHRLDRLTSGIMFLARTAKAAQLMGGRLRERTVFKEYVARVVGEFPEEEVTCDMPVITVHPKLGLNRVKMDGKPATTIFNRLSYNGKTSVVRCRPLTGRTHQIRVHLQYLGHPIANDPIYANRRVFGPDLGKGGSGDDDDIVVKLARMGKYEEAQSVAYEEIIQSSKKAQGEKLSGQECDVCGTELYSDPGLNDLELWLHAQTYGSRVEGWEYETNLPGWAREDFGT</sequence>
<dbReference type="EMBL" id="JARPMG010000011">
    <property type="protein sequence ID" value="KAJ8097347.1"/>
    <property type="molecule type" value="Genomic_DNA"/>
</dbReference>
<comment type="catalytic activity">
    <reaction evidence="4">
        <text>a uridine in RNA = a pseudouridine in RNA</text>
        <dbReference type="Rhea" id="RHEA:48348"/>
        <dbReference type="Rhea" id="RHEA-COMP:12068"/>
        <dbReference type="Rhea" id="RHEA-COMP:12069"/>
        <dbReference type="ChEBI" id="CHEBI:65314"/>
        <dbReference type="ChEBI" id="CHEBI:65315"/>
    </reaction>
</comment>
<dbReference type="InterPro" id="IPR006224">
    <property type="entry name" value="PsdUridine_synth_RluA-like_CS"/>
</dbReference>
<dbReference type="PROSITE" id="PS01129">
    <property type="entry name" value="PSI_RLU"/>
    <property type="match status" value="1"/>
</dbReference>
<organism evidence="6 7">
    <name type="scientific">Lipomyces tetrasporus</name>
    <dbReference type="NCBI Taxonomy" id="54092"/>
    <lineage>
        <taxon>Eukaryota</taxon>
        <taxon>Fungi</taxon>
        <taxon>Dikarya</taxon>
        <taxon>Ascomycota</taxon>
        <taxon>Saccharomycotina</taxon>
        <taxon>Lipomycetes</taxon>
        <taxon>Lipomycetales</taxon>
        <taxon>Lipomycetaceae</taxon>
        <taxon>Lipomyces</taxon>
    </lineage>
</organism>
<dbReference type="RefSeq" id="XP_056040797.1">
    <property type="nucleotide sequence ID" value="XM_056188576.1"/>
</dbReference>
<dbReference type="PANTHER" id="PTHR21600">
    <property type="entry name" value="MITOCHONDRIAL RNA PSEUDOURIDINE SYNTHASE"/>
    <property type="match status" value="1"/>
</dbReference>
<comment type="similarity">
    <text evidence="4">Belongs to the pseudouridine synthase RluA family.</text>
</comment>
<comment type="catalytic activity">
    <reaction evidence="2">
        <text>uridine(32) in tRNA = pseudouridine(32) in tRNA</text>
        <dbReference type="Rhea" id="RHEA:42544"/>
        <dbReference type="Rhea" id="RHEA-COMP:10107"/>
        <dbReference type="Rhea" id="RHEA-COMP:10108"/>
        <dbReference type="ChEBI" id="CHEBI:65314"/>
        <dbReference type="ChEBI" id="CHEBI:65315"/>
        <dbReference type="EC" id="5.4.99.28"/>
    </reaction>
</comment>
<dbReference type="GO" id="GO:0031119">
    <property type="term" value="P:tRNA pseudouridine synthesis"/>
    <property type="evidence" value="ECO:0007669"/>
    <property type="project" value="UniProtKB-ARBA"/>
</dbReference>
<dbReference type="NCBIfam" id="TIGR00005">
    <property type="entry name" value="rluA_subfam"/>
    <property type="match status" value="1"/>
</dbReference>
<proteinExistence type="inferred from homology"/>
<evidence type="ECO:0000256" key="4">
    <source>
        <dbReference type="RuleBase" id="RU362028"/>
    </source>
</evidence>
<dbReference type="InterPro" id="IPR050188">
    <property type="entry name" value="RluA_PseudoU_synthase"/>
</dbReference>
<dbReference type="GeneID" id="80883742"/>
<dbReference type="CDD" id="cd02557">
    <property type="entry name" value="PseudoU_synth_ScRIB2"/>
    <property type="match status" value="1"/>
</dbReference>
<name>A0AAD7QLA0_9ASCO</name>
<dbReference type="InterPro" id="IPR020103">
    <property type="entry name" value="PsdUridine_synth_cat_dom_sf"/>
</dbReference>
<comment type="function">
    <text evidence="4">Responsible for synthesis of pseudouridine from uracil.</text>
</comment>
<feature type="domain" description="Pseudouridine synthase RsuA/RluA-like" evidence="5">
    <location>
        <begin position="170"/>
        <end position="314"/>
    </location>
</feature>
<dbReference type="FunFam" id="3.30.2350.10:FF:000017">
    <property type="entry name" value="Pseudouridine synthase"/>
    <property type="match status" value="1"/>
</dbReference>
<dbReference type="GO" id="GO:0160151">
    <property type="term" value="F:tRNA pseudouridine(32) synthase activity"/>
    <property type="evidence" value="ECO:0007669"/>
    <property type="project" value="UniProtKB-EC"/>
</dbReference>
<keyword evidence="1 4" id="KW-0413">Isomerase</keyword>
<dbReference type="AlphaFoldDB" id="A0AAD7QLA0"/>
<feature type="active site" evidence="3">
    <location>
        <position position="211"/>
    </location>
</feature>
<dbReference type="InterPro" id="IPR006225">
    <property type="entry name" value="PsdUridine_synth_RluC/D"/>
</dbReference>
<dbReference type="Gene3D" id="3.30.2350.10">
    <property type="entry name" value="Pseudouridine synthase"/>
    <property type="match status" value="1"/>
</dbReference>
<protein>
    <recommendedName>
        <fullName evidence="4">Pseudouridine synthase</fullName>
        <ecNumber evidence="4">5.4.99.-</ecNumber>
    </recommendedName>
</protein>
<dbReference type="InterPro" id="IPR006145">
    <property type="entry name" value="PsdUridine_synth_RsuA/RluA"/>
</dbReference>
<comment type="caution">
    <text evidence="6">The sequence shown here is derived from an EMBL/GenBank/DDBJ whole genome shotgun (WGS) entry which is preliminary data.</text>
</comment>
<dbReference type="GO" id="GO:0003723">
    <property type="term" value="F:RNA binding"/>
    <property type="evidence" value="ECO:0007669"/>
    <property type="project" value="InterPro"/>
</dbReference>
<dbReference type="Pfam" id="PF00849">
    <property type="entry name" value="PseudoU_synth_2"/>
    <property type="match status" value="1"/>
</dbReference>
<gene>
    <name evidence="6" type="ORF">POJ06DRAFT_261133</name>
</gene>
<accession>A0AAD7QLA0</accession>
<dbReference type="PANTHER" id="PTHR21600:SF40">
    <property type="entry name" value="PSEUDOURIDYLATE SYNTHASE RPUSD2"/>
    <property type="match status" value="1"/>
</dbReference>
<dbReference type="EC" id="5.4.99.-" evidence="4"/>
<reference evidence="6" key="1">
    <citation type="submission" date="2023-03" db="EMBL/GenBank/DDBJ databases">
        <title>Near-Complete genome sequence of Lipomyces tetrasporous NRRL Y-64009, an oleaginous yeast capable of growing on lignocellulosic hydrolysates.</title>
        <authorList>
            <consortium name="Lawrence Berkeley National Laboratory"/>
            <person name="Jagtap S.S."/>
            <person name="Liu J.-J."/>
            <person name="Walukiewicz H.E."/>
            <person name="Pangilinan J."/>
            <person name="Lipzen A."/>
            <person name="Ahrendt S."/>
            <person name="Koriabine M."/>
            <person name="Cobaugh K."/>
            <person name="Salamov A."/>
            <person name="Yoshinaga Y."/>
            <person name="Ng V."/>
            <person name="Daum C."/>
            <person name="Grigoriev I.V."/>
            <person name="Slininger P.J."/>
            <person name="Dien B.S."/>
            <person name="Jin Y.-S."/>
            <person name="Rao C.V."/>
        </authorList>
    </citation>
    <scope>NUCLEOTIDE SEQUENCE</scope>
    <source>
        <strain evidence="6">NRRL Y-64009</strain>
    </source>
</reference>
<evidence type="ECO:0000256" key="2">
    <source>
        <dbReference type="ARBA" id="ARBA00036184"/>
    </source>
</evidence>
<evidence type="ECO:0000259" key="5">
    <source>
        <dbReference type="Pfam" id="PF00849"/>
    </source>
</evidence>
<dbReference type="SUPFAM" id="SSF55120">
    <property type="entry name" value="Pseudouridine synthase"/>
    <property type="match status" value="1"/>
</dbReference>
<dbReference type="Proteomes" id="UP001217417">
    <property type="component" value="Unassembled WGS sequence"/>
</dbReference>